<accession>A0A1F4W0M1</accession>
<gene>
    <name evidence="1" type="ORF">A2399_01845</name>
</gene>
<dbReference type="AlphaFoldDB" id="A0A1F4W0M1"/>
<comment type="caution">
    <text evidence="1">The sequence shown here is derived from an EMBL/GenBank/DDBJ whole genome shotgun (WGS) entry which is preliminary data.</text>
</comment>
<organism evidence="1 2">
    <name type="scientific">candidate division WWE3 bacterium RIFOXYB1_FULL_42_27</name>
    <dbReference type="NCBI Taxonomy" id="1802638"/>
    <lineage>
        <taxon>Bacteria</taxon>
        <taxon>Katanobacteria</taxon>
    </lineage>
</organism>
<sequence length="77" mass="8469">MVKGEDMITLQWRVVYVKGCGDRGEECLEVTGRDFSTVFSAYSQKLKELSAKSVLVSDFLGPVESEGTVANEPVYST</sequence>
<evidence type="ECO:0000313" key="2">
    <source>
        <dbReference type="Proteomes" id="UP000177955"/>
    </source>
</evidence>
<proteinExistence type="predicted"/>
<reference evidence="1 2" key="1">
    <citation type="journal article" date="2016" name="Nat. Commun.">
        <title>Thousands of microbial genomes shed light on interconnected biogeochemical processes in an aquifer system.</title>
        <authorList>
            <person name="Anantharaman K."/>
            <person name="Brown C.T."/>
            <person name="Hug L.A."/>
            <person name="Sharon I."/>
            <person name="Castelle C.J."/>
            <person name="Probst A.J."/>
            <person name="Thomas B.C."/>
            <person name="Singh A."/>
            <person name="Wilkins M.J."/>
            <person name="Karaoz U."/>
            <person name="Brodie E.L."/>
            <person name="Williams K.H."/>
            <person name="Hubbard S.S."/>
            <person name="Banfield J.F."/>
        </authorList>
    </citation>
    <scope>NUCLEOTIDE SEQUENCE [LARGE SCALE GENOMIC DNA]</scope>
</reference>
<protein>
    <submittedName>
        <fullName evidence="1">Uncharacterized protein</fullName>
    </submittedName>
</protein>
<evidence type="ECO:0000313" key="1">
    <source>
        <dbReference type="EMBL" id="OGC62987.1"/>
    </source>
</evidence>
<name>A0A1F4W0M1_UNCKA</name>
<dbReference type="Proteomes" id="UP000177955">
    <property type="component" value="Unassembled WGS sequence"/>
</dbReference>
<dbReference type="EMBL" id="MEVV01000017">
    <property type="protein sequence ID" value="OGC62987.1"/>
    <property type="molecule type" value="Genomic_DNA"/>
</dbReference>